<dbReference type="Pfam" id="PF23395">
    <property type="entry name" value="SAM_6"/>
    <property type="match status" value="1"/>
</dbReference>
<proteinExistence type="predicted"/>
<evidence type="ECO:0000313" key="4">
    <source>
        <dbReference type="EMBL" id="KIW46201.1"/>
    </source>
</evidence>
<keyword evidence="5" id="KW-1185">Reference proteome</keyword>
<feature type="region of interest" description="Disordered" evidence="1">
    <location>
        <begin position="459"/>
        <end position="504"/>
    </location>
</feature>
<dbReference type="RefSeq" id="XP_016266417.1">
    <property type="nucleotide sequence ID" value="XM_016402520.1"/>
</dbReference>
<dbReference type="GeneID" id="27353959"/>
<feature type="domain" description="SAM-like" evidence="3">
    <location>
        <begin position="807"/>
        <end position="879"/>
    </location>
</feature>
<name>A0A0D2B1Z9_9EURO</name>
<dbReference type="InterPro" id="IPR055528">
    <property type="entry name" value="DUF7102"/>
</dbReference>
<dbReference type="Pfam" id="PF23394">
    <property type="entry name" value="DUF7102"/>
    <property type="match status" value="1"/>
</dbReference>
<dbReference type="VEuPathDB" id="FungiDB:PV06_01885"/>
<gene>
    <name evidence="4" type="ORF">PV06_01885</name>
</gene>
<dbReference type="InterPro" id="IPR057559">
    <property type="entry name" value="SAM_6"/>
</dbReference>
<dbReference type="Proteomes" id="UP000053342">
    <property type="component" value="Unassembled WGS sequence"/>
</dbReference>
<feature type="region of interest" description="Disordered" evidence="1">
    <location>
        <begin position="563"/>
        <end position="593"/>
    </location>
</feature>
<organism evidence="4 5">
    <name type="scientific">Exophiala oligosperma</name>
    <dbReference type="NCBI Taxonomy" id="215243"/>
    <lineage>
        <taxon>Eukaryota</taxon>
        <taxon>Fungi</taxon>
        <taxon>Dikarya</taxon>
        <taxon>Ascomycota</taxon>
        <taxon>Pezizomycotina</taxon>
        <taxon>Eurotiomycetes</taxon>
        <taxon>Chaetothyriomycetidae</taxon>
        <taxon>Chaetothyriales</taxon>
        <taxon>Herpotrichiellaceae</taxon>
        <taxon>Exophiala</taxon>
    </lineage>
</organism>
<dbReference type="AlphaFoldDB" id="A0A0D2B1Z9"/>
<dbReference type="HOGENOM" id="CLU_005396_1_0_1"/>
<feature type="domain" description="DUF7102" evidence="2">
    <location>
        <begin position="634"/>
        <end position="789"/>
    </location>
</feature>
<evidence type="ECO:0000259" key="3">
    <source>
        <dbReference type="Pfam" id="PF23395"/>
    </source>
</evidence>
<sequence>MSTPSLLEYARFHGLAIDHGQKDPFAYLDALEPECDLVEVDAALSDPTFPSYKASIHEPKLQLGRDASQILSESIKDPCPDISGQYLFPRFHRLKSLKLEEPLLSTDHAFDVWNFKRSAAAGLGLKSLLVQAETSGIAGRDQAAEEWDNALFGRSYERFSDQVRHERLHVSREALSRISKNCRDEGNGMDKYRVLMEGLDWKTDTRQAESYPLMHSSLLPSPSPPLLPKHNSRLEDTDELDIGKPQLEVDEYLDTDAATIVSAEHHAISQIEELPIDTSPKMQEQSGDSATLLKVGIRAPRNVSQDSVDNTRVIRPQPFDISSPALSVLLKLRTQAQSLKACIPDLQPTRYQLAGTCTMQGDILEDLFSKSQLHTLFATTLEENNLSNWHQFDTAEFQDILRESINDAGRLPEIMASSPNIMPSEKMLWKRPGLVLLDSEDFSDVQMDIDNDLRQDVSAEPLAQVPQKRCAPDAKLDIQSSRKKQLSDSGKIPTMPPRGSFQPNRGRLKELIASQLRSPVSNVSVVAQKESKPHGTSRFSAAKSLSTFLDLRGSKFKRAIFSENANQQQLSDDPIQSTPSEGSDIIRISPHNDTKVASQRQVQMILTPLAMASMTNMCLKNDILALEKFDPPKSIVINTEMLRKDRCLMASLETNAEGSLSMIYRDMDSPDIILNPRSCLIFTNLQSLNQRKLPGQYGSAGEGLVQSTVSRLAPEYEIIFVLVVVPDPGGCVSTNIQDIMAIFAEFCVSKSDRHTEARPIWISTNMGSSTMSDNLQSWVWTLIHQYGLPIPQPSQLSAVIPDNLSLIHDETIGENFLRKAGLNPMAAQVALHVLKRQKATFGQVSESVGLKELAHLETEGRMNWLRDVLGSKMVTKMNLAFETQ</sequence>
<evidence type="ECO:0000259" key="2">
    <source>
        <dbReference type="Pfam" id="PF23394"/>
    </source>
</evidence>
<evidence type="ECO:0000256" key="1">
    <source>
        <dbReference type="SAM" id="MobiDB-lite"/>
    </source>
</evidence>
<dbReference type="OrthoDB" id="3647246at2759"/>
<reference evidence="4 5" key="1">
    <citation type="submission" date="2015-01" db="EMBL/GenBank/DDBJ databases">
        <title>The Genome Sequence of Exophiala oligosperma CBS72588.</title>
        <authorList>
            <consortium name="The Broad Institute Genomics Platform"/>
            <person name="Cuomo C."/>
            <person name="de Hoog S."/>
            <person name="Gorbushina A."/>
            <person name="Stielow B."/>
            <person name="Teixiera M."/>
            <person name="Abouelleil A."/>
            <person name="Chapman S.B."/>
            <person name="Priest M."/>
            <person name="Young S.K."/>
            <person name="Wortman J."/>
            <person name="Nusbaum C."/>
            <person name="Birren B."/>
        </authorList>
    </citation>
    <scope>NUCLEOTIDE SEQUENCE [LARGE SCALE GENOMIC DNA]</scope>
    <source>
        <strain evidence="4 5">CBS 72588</strain>
    </source>
</reference>
<protein>
    <submittedName>
        <fullName evidence="4">Uncharacterized protein</fullName>
    </submittedName>
</protein>
<dbReference type="EMBL" id="KN847333">
    <property type="protein sequence ID" value="KIW46201.1"/>
    <property type="molecule type" value="Genomic_DNA"/>
</dbReference>
<feature type="compositionally biased region" description="Polar residues" evidence="1">
    <location>
        <begin position="563"/>
        <end position="581"/>
    </location>
</feature>
<accession>A0A0D2B1Z9</accession>
<evidence type="ECO:0000313" key="5">
    <source>
        <dbReference type="Proteomes" id="UP000053342"/>
    </source>
</evidence>